<evidence type="ECO:0000256" key="2">
    <source>
        <dbReference type="ARBA" id="ARBA00010382"/>
    </source>
</evidence>
<dbReference type="PROSITE" id="PS50158">
    <property type="entry name" value="ZF_CCHC"/>
    <property type="match status" value="1"/>
</dbReference>
<keyword evidence="4 13" id="KW-0507">mRNA processing</keyword>
<dbReference type="InterPro" id="IPR047086">
    <property type="entry name" value="SF1-HH_sf"/>
</dbReference>
<dbReference type="PANTHER" id="PTHR11208">
    <property type="entry name" value="RNA-BINDING PROTEIN RELATED"/>
    <property type="match status" value="1"/>
</dbReference>
<dbReference type="Gene3D" id="3.30.1370.10">
    <property type="entry name" value="K Homology domain, type 1"/>
    <property type="match status" value="1"/>
</dbReference>
<dbReference type="SMART" id="SM00322">
    <property type="entry name" value="KH"/>
    <property type="match status" value="1"/>
</dbReference>
<name>A3GHC4_PICST</name>
<evidence type="ECO:0000256" key="10">
    <source>
        <dbReference type="ARBA" id="ARBA00023242"/>
    </source>
</evidence>
<evidence type="ECO:0000313" key="16">
    <source>
        <dbReference type="EMBL" id="EAZ63029.1"/>
    </source>
</evidence>
<evidence type="ECO:0000256" key="12">
    <source>
        <dbReference type="PROSITE-ProRule" id="PRU00117"/>
    </source>
</evidence>
<dbReference type="FunCoup" id="A3GHC4">
    <property type="interactions" value="43"/>
</dbReference>
<evidence type="ECO:0000313" key="17">
    <source>
        <dbReference type="Proteomes" id="UP000002258"/>
    </source>
</evidence>
<dbReference type="InParanoid" id="A3GHC4"/>
<dbReference type="GO" id="GO:0005829">
    <property type="term" value="C:cytosol"/>
    <property type="evidence" value="ECO:0007669"/>
    <property type="project" value="EnsemblFungi"/>
</dbReference>
<comment type="similarity">
    <text evidence="2 13">Belongs to the BBP/SF1 family.</text>
</comment>
<dbReference type="PANTHER" id="PTHR11208:SF45">
    <property type="entry name" value="SPLICING FACTOR 1"/>
    <property type="match status" value="1"/>
</dbReference>
<comment type="subcellular location">
    <subcellularLocation>
        <location evidence="1 13">Nucleus</location>
    </subcellularLocation>
</comment>
<evidence type="ECO:0000256" key="6">
    <source>
        <dbReference type="ARBA" id="ARBA00022771"/>
    </source>
</evidence>
<dbReference type="Proteomes" id="UP000002258">
    <property type="component" value="Chromosome 1"/>
</dbReference>
<dbReference type="OMA" id="MIDSEYS"/>
<evidence type="ECO:0000256" key="1">
    <source>
        <dbReference type="ARBA" id="ARBA00004123"/>
    </source>
</evidence>
<keyword evidence="8 12" id="KW-0694">RNA-binding</keyword>
<dbReference type="Gene3D" id="6.10.140.1790">
    <property type="match status" value="1"/>
</dbReference>
<evidence type="ECO:0000256" key="13">
    <source>
        <dbReference type="RuleBase" id="RU367126"/>
    </source>
</evidence>
<dbReference type="HOGENOM" id="CLU_016864_1_0_1"/>
<dbReference type="SUPFAM" id="SSF57756">
    <property type="entry name" value="Retrovirus zinc finger-like domains"/>
    <property type="match status" value="1"/>
</dbReference>
<dbReference type="EMBL" id="AAVQ01000002">
    <property type="protein sequence ID" value="EAZ63029.1"/>
    <property type="molecule type" value="Genomic_DNA"/>
</dbReference>
<feature type="compositionally biased region" description="Polar residues" evidence="14">
    <location>
        <begin position="205"/>
        <end position="216"/>
    </location>
</feature>
<dbReference type="InterPro" id="IPR036875">
    <property type="entry name" value="Znf_CCHC_sf"/>
</dbReference>
<evidence type="ECO:0000256" key="3">
    <source>
        <dbReference type="ARBA" id="ARBA00017984"/>
    </source>
</evidence>
<dbReference type="GO" id="GO:0000243">
    <property type="term" value="C:commitment complex"/>
    <property type="evidence" value="ECO:0007669"/>
    <property type="project" value="EnsemblFungi"/>
</dbReference>
<dbReference type="GO" id="GO:0045131">
    <property type="term" value="F:pre-mRNA branch point binding"/>
    <property type="evidence" value="ECO:0007669"/>
    <property type="project" value="UniProtKB-UniRule"/>
</dbReference>
<evidence type="ECO:0000256" key="7">
    <source>
        <dbReference type="ARBA" id="ARBA00022833"/>
    </source>
</evidence>
<sequence length="392" mass="42856">MKAPTPVVDDSLATRWAGKPSRYKKFDSIRLDTIITGHLTQEQADAYQQYFRIEETSAILRIAQQQRKPILGLLPSGNLEQNPHFKREPSPPPKYDNFGNRINTRELRTVAMLEKERNFLVEEVASRIKNYVPPADYRKPAKTVEKLYIPVKDYPDINFMGLLLGPRGNTLRQMQEESGARMQLRGKGSVKDGKSATDDDDTGGEMTSTSFSNPTLDSNTDDMHVLITADAQHKIAIAIKLANEVIEKAISSPVGQNDLKRGQLRELAVLNGTLRETKPYNPEARVQRKGLDISQIVCKSCGGIGHYARDCKPTSGIVPPLPVGIKPPAPPPPPATGFPPPPPPSVKPPPPPSAAKPPPPPSEVKVPPPPPEVKVPPPPPEVKVPPPPPPSS</sequence>
<dbReference type="InterPro" id="IPR004087">
    <property type="entry name" value="KH_dom"/>
</dbReference>
<dbReference type="CDD" id="cd02395">
    <property type="entry name" value="KH-I_BBP"/>
    <property type="match status" value="1"/>
</dbReference>
<dbReference type="KEGG" id="pic:PICST_53344"/>
<dbReference type="InterPro" id="IPR001878">
    <property type="entry name" value="Znf_CCHC"/>
</dbReference>
<dbReference type="GO" id="GO:0000398">
    <property type="term" value="P:mRNA splicing, via spliceosome"/>
    <property type="evidence" value="ECO:0007669"/>
    <property type="project" value="UniProtKB-UniRule"/>
</dbReference>
<evidence type="ECO:0000256" key="8">
    <source>
        <dbReference type="ARBA" id="ARBA00022884"/>
    </source>
</evidence>
<organism evidence="16 17">
    <name type="scientific">Scheffersomyces stipitis (strain ATCC 58785 / CBS 6054 / NBRC 10063 / NRRL Y-11545)</name>
    <name type="common">Yeast</name>
    <name type="synonym">Pichia stipitis</name>
    <dbReference type="NCBI Taxonomy" id="322104"/>
    <lineage>
        <taxon>Eukaryota</taxon>
        <taxon>Fungi</taxon>
        <taxon>Dikarya</taxon>
        <taxon>Ascomycota</taxon>
        <taxon>Saccharomycotina</taxon>
        <taxon>Pichiomycetes</taxon>
        <taxon>Debaryomycetaceae</taxon>
        <taxon>Scheffersomyces</taxon>
    </lineage>
</organism>
<dbReference type="GO" id="GO:0048024">
    <property type="term" value="P:regulation of mRNA splicing, via spliceosome"/>
    <property type="evidence" value="ECO:0007669"/>
    <property type="project" value="TreeGrafter"/>
</dbReference>
<dbReference type="InterPro" id="IPR036612">
    <property type="entry name" value="KH_dom_type_1_sf"/>
</dbReference>
<evidence type="ECO:0000256" key="9">
    <source>
        <dbReference type="ARBA" id="ARBA00023187"/>
    </source>
</evidence>
<dbReference type="Pfam" id="PF22675">
    <property type="entry name" value="KH-I_KHDC4-BBP"/>
    <property type="match status" value="1"/>
</dbReference>
<comment type="caution">
    <text evidence="16">The sequence shown here is derived from an EMBL/GenBank/DDBJ whole genome shotgun (WGS) entry which is preliminary data.</text>
</comment>
<gene>
    <name evidence="16" type="ORF">PICST_53344</name>
</gene>
<feature type="region of interest" description="Disordered" evidence="14">
    <location>
        <begin position="322"/>
        <end position="392"/>
    </location>
</feature>
<keyword evidence="10 13" id="KW-0539">Nucleus</keyword>
<dbReference type="PROSITE" id="PS50084">
    <property type="entry name" value="KH_TYPE_1"/>
    <property type="match status" value="1"/>
</dbReference>
<evidence type="ECO:0000256" key="4">
    <source>
        <dbReference type="ARBA" id="ARBA00022664"/>
    </source>
</evidence>
<evidence type="ECO:0000256" key="11">
    <source>
        <dbReference type="PROSITE-ProRule" id="PRU00047"/>
    </source>
</evidence>
<protein>
    <recommendedName>
        <fullName evidence="3 13">Branchpoint-bridging protein</fullName>
    </recommendedName>
</protein>
<dbReference type="OrthoDB" id="6777263at2759"/>
<keyword evidence="13" id="KW-0747">Spliceosome</keyword>
<dbReference type="Pfam" id="PF16275">
    <property type="entry name" value="SF1-HH"/>
    <property type="match status" value="1"/>
</dbReference>
<feature type="domain" description="CCHC-type" evidence="15">
    <location>
        <begin position="298"/>
        <end position="312"/>
    </location>
</feature>
<dbReference type="InterPro" id="IPR045071">
    <property type="entry name" value="BBP-like"/>
</dbReference>
<keyword evidence="5 13" id="KW-0479">Metal-binding</keyword>
<keyword evidence="6 11" id="KW-0863">Zinc-finger</keyword>
<reference evidence="16 17" key="1">
    <citation type="journal article" date="2007" name="Nat. Biotechnol.">
        <title>Genome sequence of the lignocellulose-bioconverting and xylose-fermenting yeast Pichia stipitis.</title>
        <authorList>
            <person name="Jeffries T.W."/>
            <person name="Grigoriev I.V."/>
            <person name="Grimwood J."/>
            <person name="Laplaza J.M."/>
            <person name="Aerts A."/>
            <person name="Salamov A."/>
            <person name="Schmutz J."/>
            <person name="Lindquist E."/>
            <person name="Dehal P."/>
            <person name="Shapiro H."/>
            <person name="Jin Y.S."/>
            <person name="Passoth V."/>
            <person name="Richardson P.M."/>
        </authorList>
    </citation>
    <scope>NUCLEOTIDE SEQUENCE [LARGE SCALE GENOMIC DNA]</scope>
    <source>
        <strain evidence="17">ATCC 58785 / CBS 6054 / NBRC 10063 / NRRL Y-11545</strain>
    </source>
</reference>
<dbReference type="InterPro" id="IPR032570">
    <property type="entry name" value="SF1-HH"/>
</dbReference>
<evidence type="ECO:0000256" key="14">
    <source>
        <dbReference type="SAM" id="MobiDB-lite"/>
    </source>
</evidence>
<dbReference type="GO" id="GO:0008270">
    <property type="term" value="F:zinc ion binding"/>
    <property type="evidence" value="ECO:0007669"/>
    <property type="project" value="UniProtKB-UniRule"/>
</dbReference>
<dbReference type="eggNOG" id="KOG0119">
    <property type="taxonomic scope" value="Eukaryota"/>
</dbReference>
<feature type="region of interest" description="Disordered" evidence="14">
    <location>
        <begin position="174"/>
        <end position="216"/>
    </location>
</feature>
<comment type="function">
    <text evidence="13">Necessary for the splicing of pre-mRNA. Has a role in the recognition of the branch site (5'-UACUAAC-3'), the pyrimidine tract and the 3'-splice site at the 3'-end of introns.</text>
</comment>
<keyword evidence="17" id="KW-1185">Reference proteome</keyword>
<evidence type="ECO:0000259" key="15">
    <source>
        <dbReference type="PROSITE" id="PS50158"/>
    </source>
</evidence>
<dbReference type="AlphaFoldDB" id="A3GHC4"/>
<dbReference type="GO" id="GO:0003729">
    <property type="term" value="F:mRNA binding"/>
    <property type="evidence" value="ECO:0007669"/>
    <property type="project" value="TreeGrafter"/>
</dbReference>
<dbReference type="Pfam" id="PF00098">
    <property type="entry name" value="zf-CCHC"/>
    <property type="match status" value="1"/>
</dbReference>
<accession>A3GHC4</accession>
<dbReference type="STRING" id="322104.A3GHC4"/>
<keyword evidence="9 13" id="KW-0508">mRNA splicing</keyword>
<dbReference type="GeneID" id="4851673"/>
<feature type="region of interest" description="Disordered" evidence="14">
    <location>
        <begin position="73"/>
        <end position="100"/>
    </location>
</feature>
<dbReference type="InterPro" id="IPR055256">
    <property type="entry name" value="KH_1_KHDC4/BBP-like"/>
</dbReference>
<dbReference type="RefSeq" id="XP_001387052.1">
    <property type="nucleotide sequence ID" value="XM_001387015.1"/>
</dbReference>
<keyword evidence="7 13" id="KW-0862">Zinc</keyword>
<proteinExistence type="inferred from homology"/>
<dbReference type="SUPFAM" id="SSF54791">
    <property type="entry name" value="Eukaryotic type KH-domain (KH-domain type I)"/>
    <property type="match status" value="1"/>
</dbReference>
<evidence type="ECO:0000256" key="5">
    <source>
        <dbReference type="ARBA" id="ARBA00022723"/>
    </source>
</evidence>